<dbReference type="PRINTS" id="PR00320">
    <property type="entry name" value="GPROTEINBRPT"/>
</dbReference>
<proteinExistence type="predicted"/>
<dbReference type="Proteomes" id="UP001152320">
    <property type="component" value="Chromosome 16"/>
</dbReference>
<reference evidence="4" key="1">
    <citation type="submission" date="2021-10" db="EMBL/GenBank/DDBJ databases">
        <title>Tropical sea cucumber genome reveals ecological adaptation and Cuvierian tubules defense mechanism.</title>
        <authorList>
            <person name="Chen T."/>
        </authorList>
    </citation>
    <scope>NUCLEOTIDE SEQUENCE</scope>
    <source>
        <strain evidence="4">Nanhai2018</strain>
        <tissue evidence="4">Muscle</tissue>
    </source>
</reference>
<dbReference type="OrthoDB" id="5414888at2759"/>
<evidence type="ECO:0000256" key="1">
    <source>
        <dbReference type="ARBA" id="ARBA00022574"/>
    </source>
</evidence>
<dbReference type="InterPro" id="IPR020472">
    <property type="entry name" value="WD40_PAC1"/>
</dbReference>
<dbReference type="Gene3D" id="2.130.10.10">
    <property type="entry name" value="YVTN repeat-like/Quinoprotein amine dehydrogenase"/>
    <property type="match status" value="2"/>
</dbReference>
<accession>A0A9Q1BI71</accession>
<organism evidence="4 5">
    <name type="scientific">Holothuria leucospilota</name>
    <name type="common">Black long sea cucumber</name>
    <name type="synonym">Mertensiothuria leucospilota</name>
    <dbReference type="NCBI Taxonomy" id="206669"/>
    <lineage>
        <taxon>Eukaryota</taxon>
        <taxon>Metazoa</taxon>
        <taxon>Echinodermata</taxon>
        <taxon>Eleutherozoa</taxon>
        <taxon>Echinozoa</taxon>
        <taxon>Holothuroidea</taxon>
        <taxon>Aspidochirotacea</taxon>
        <taxon>Aspidochirotida</taxon>
        <taxon>Holothuriidae</taxon>
        <taxon>Holothuria</taxon>
    </lineage>
</organism>
<dbReference type="SUPFAM" id="SSF50978">
    <property type="entry name" value="WD40 repeat-like"/>
    <property type="match status" value="1"/>
</dbReference>
<dbReference type="PROSITE" id="PS50294">
    <property type="entry name" value="WD_REPEATS_REGION"/>
    <property type="match status" value="4"/>
</dbReference>
<dbReference type="SMART" id="SM00320">
    <property type="entry name" value="WD40"/>
    <property type="match status" value="6"/>
</dbReference>
<dbReference type="InterPro" id="IPR001680">
    <property type="entry name" value="WD40_rpt"/>
</dbReference>
<keyword evidence="5" id="KW-1185">Reference proteome</keyword>
<dbReference type="GO" id="GO:0000472">
    <property type="term" value="P:endonucleolytic cleavage to generate mature 5'-end of SSU-rRNA from (SSU-rRNA, 5.8S rRNA, LSU-rRNA)"/>
    <property type="evidence" value="ECO:0007669"/>
    <property type="project" value="TreeGrafter"/>
</dbReference>
<dbReference type="GO" id="GO:0000480">
    <property type="term" value="P:endonucleolytic cleavage in 5'-ETS of tricistronic rRNA transcript (SSU-rRNA, 5.8S rRNA, LSU-rRNA)"/>
    <property type="evidence" value="ECO:0007669"/>
    <property type="project" value="TreeGrafter"/>
</dbReference>
<evidence type="ECO:0000256" key="2">
    <source>
        <dbReference type="ARBA" id="ARBA00022737"/>
    </source>
</evidence>
<feature type="repeat" description="WD" evidence="3">
    <location>
        <begin position="43"/>
        <end position="74"/>
    </location>
</feature>
<dbReference type="EMBL" id="JAIZAY010000016">
    <property type="protein sequence ID" value="KAJ8026479.1"/>
    <property type="molecule type" value="Genomic_DNA"/>
</dbReference>
<name>A0A9Q1BI71_HOLLE</name>
<gene>
    <name evidence="4" type="ORF">HOLleu_31306</name>
</gene>
<dbReference type="CDD" id="cd00200">
    <property type="entry name" value="WD40"/>
    <property type="match status" value="1"/>
</dbReference>
<dbReference type="InterPro" id="IPR015943">
    <property type="entry name" value="WD40/YVTN_repeat-like_dom_sf"/>
</dbReference>
<dbReference type="InterPro" id="IPR036322">
    <property type="entry name" value="WD40_repeat_dom_sf"/>
</dbReference>
<keyword evidence="2" id="KW-0677">Repeat</keyword>
<sequence>MVGNNDEILDVRFLGPDESHLAVVSNSDQIKVFELATLNCQILTGHTDIIVAIDVFKKGTMLVSSSKDNSVRLWLMDGEDKTIQCIAVGKGHTHSVLSVVSARLSRKFFVSGGEDLTFKVWKISSENRKVSEKGQLSTLSVSYTEKAHDKSINSLAISPNDKLLATGSQDRTAKLWHLEQEAFLGSFRGHKRGIWCVQFSPTDQALATSSADGTIKIWSIADFSCVKTFEGHDASVLKVTFLTRGMQIMSSGSDGLLKLWTIKNNECIKTFDEHDDKVWAITPTKSEDYVVNCGTRRLLRARLPPS</sequence>
<feature type="repeat" description="WD" evidence="3">
    <location>
        <begin position="187"/>
        <end position="228"/>
    </location>
</feature>
<dbReference type="PANTHER" id="PTHR19854:SF15">
    <property type="entry name" value="TRANSDUCIN BETA-LIKE PROTEIN 3"/>
    <property type="match status" value="1"/>
</dbReference>
<protein>
    <submittedName>
        <fullName evidence="4">Transducin beta-like protein 3</fullName>
    </submittedName>
</protein>
<keyword evidence="1 3" id="KW-0853">WD repeat</keyword>
<evidence type="ECO:0000256" key="3">
    <source>
        <dbReference type="PROSITE-ProRule" id="PRU00221"/>
    </source>
</evidence>
<dbReference type="GO" id="GO:0030686">
    <property type="term" value="C:90S preribosome"/>
    <property type="evidence" value="ECO:0007669"/>
    <property type="project" value="TreeGrafter"/>
</dbReference>
<dbReference type="GO" id="GO:0034511">
    <property type="term" value="F:U3 snoRNA binding"/>
    <property type="evidence" value="ECO:0007669"/>
    <property type="project" value="TreeGrafter"/>
</dbReference>
<dbReference type="PROSITE" id="PS50082">
    <property type="entry name" value="WD_REPEATS_2"/>
    <property type="match status" value="5"/>
</dbReference>
<dbReference type="GO" id="GO:0005730">
    <property type="term" value="C:nucleolus"/>
    <property type="evidence" value="ECO:0007669"/>
    <property type="project" value="TreeGrafter"/>
</dbReference>
<dbReference type="PANTHER" id="PTHR19854">
    <property type="entry name" value="TRANSDUCIN BETA-LIKE 3"/>
    <property type="match status" value="1"/>
</dbReference>
<feature type="repeat" description="WD" evidence="3">
    <location>
        <begin position="145"/>
        <end position="186"/>
    </location>
</feature>
<evidence type="ECO:0000313" key="4">
    <source>
        <dbReference type="EMBL" id="KAJ8026479.1"/>
    </source>
</evidence>
<comment type="caution">
    <text evidence="4">The sequence shown here is derived from an EMBL/GenBank/DDBJ whole genome shotgun (WGS) entry which is preliminary data.</text>
</comment>
<feature type="repeat" description="WD" evidence="3">
    <location>
        <begin position="89"/>
        <end position="131"/>
    </location>
</feature>
<feature type="repeat" description="WD" evidence="3">
    <location>
        <begin position="229"/>
        <end position="270"/>
    </location>
</feature>
<dbReference type="AlphaFoldDB" id="A0A9Q1BI71"/>
<dbReference type="Pfam" id="PF00400">
    <property type="entry name" value="WD40"/>
    <property type="match status" value="5"/>
</dbReference>
<evidence type="ECO:0000313" key="5">
    <source>
        <dbReference type="Proteomes" id="UP001152320"/>
    </source>
</evidence>